<comment type="catalytic activity">
    <reaction evidence="2">
        <text>2 GTP = 3',3'-c-di-GMP + 2 diphosphate</text>
        <dbReference type="Rhea" id="RHEA:24898"/>
        <dbReference type="ChEBI" id="CHEBI:33019"/>
        <dbReference type="ChEBI" id="CHEBI:37565"/>
        <dbReference type="ChEBI" id="CHEBI:58805"/>
        <dbReference type="EC" id="2.7.7.65"/>
    </reaction>
</comment>
<gene>
    <name evidence="5" type="ORF">SAMN04489711_102156</name>
</gene>
<keyword evidence="6" id="KW-1185">Reference proteome</keyword>
<evidence type="ECO:0000256" key="2">
    <source>
        <dbReference type="ARBA" id="ARBA00034247"/>
    </source>
</evidence>
<dbReference type="STRING" id="1177982.SAMN04489711_102156"/>
<feature type="transmembrane region" description="Helical" evidence="3">
    <location>
        <begin position="128"/>
        <end position="147"/>
    </location>
</feature>
<dbReference type="EMBL" id="FONX01000002">
    <property type="protein sequence ID" value="SFE45988.1"/>
    <property type="molecule type" value="Genomic_DNA"/>
</dbReference>
<reference evidence="6" key="1">
    <citation type="submission" date="2016-10" db="EMBL/GenBank/DDBJ databases">
        <authorList>
            <person name="Varghese N."/>
            <person name="Submissions S."/>
        </authorList>
    </citation>
    <scope>NUCLEOTIDE SEQUENCE [LARGE SCALE GENOMIC DNA]</scope>
    <source>
        <strain evidence="6">DSM 27981</strain>
    </source>
</reference>
<dbReference type="Pfam" id="PF00990">
    <property type="entry name" value="GGDEF"/>
    <property type="match status" value="1"/>
</dbReference>
<dbReference type="GO" id="GO:0043709">
    <property type="term" value="P:cell adhesion involved in single-species biofilm formation"/>
    <property type="evidence" value="ECO:0007669"/>
    <property type="project" value="TreeGrafter"/>
</dbReference>
<accession>A0A1I2AR00</accession>
<dbReference type="AlphaFoldDB" id="A0A1I2AR00"/>
<dbReference type="Proteomes" id="UP000199119">
    <property type="component" value="Unassembled WGS sequence"/>
</dbReference>
<dbReference type="GO" id="GO:0052621">
    <property type="term" value="F:diguanylate cyclase activity"/>
    <property type="evidence" value="ECO:0007669"/>
    <property type="project" value="UniProtKB-EC"/>
</dbReference>
<evidence type="ECO:0000313" key="6">
    <source>
        <dbReference type="Proteomes" id="UP000199119"/>
    </source>
</evidence>
<evidence type="ECO:0000259" key="4">
    <source>
        <dbReference type="PROSITE" id="PS50887"/>
    </source>
</evidence>
<organism evidence="5 6">
    <name type="scientific">Paracidovorax wautersii</name>
    <dbReference type="NCBI Taxonomy" id="1177982"/>
    <lineage>
        <taxon>Bacteria</taxon>
        <taxon>Pseudomonadati</taxon>
        <taxon>Pseudomonadota</taxon>
        <taxon>Betaproteobacteria</taxon>
        <taxon>Burkholderiales</taxon>
        <taxon>Comamonadaceae</taxon>
        <taxon>Paracidovorax</taxon>
    </lineage>
</organism>
<evidence type="ECO:0000256" key="1">
    <source>
        <dbReference type="ARBA" id="ARBA00012528"/>
    </source>
</evidence>
<dbReference type="PANTHER" id="PTHR45138:SF9">
    <property type="entry name" value="DIGUANYLATE CYCLASE DGCM-RELATED"/>
    <property type="match status" value="1"/>
</dbReference>
<keyword evidence="3" id="KW-1133">Transmembrane helix</keyword>
<dbReference type="GO" id="GO:1902201">
    <property type="term" value="P:negative regulation of bacterial-type flagellum-dependent cell motility"/>
    <property type="evidence" value="ECO:0007669"/>
    <property type="project" value="TreeGrafter"/>
</dbReference>
<dbReference type="CDD" id="cd01949">
    <property type="entry name" value="GGDEF"/>
    <property type="match status" value="1"/>
</dbReference>
<feature type="transmembrane region" description="Helical" evidence="3">
    <location>
        <begin position="30"/>
        <end position="63"/>
    </location>
</feature>
<evidence type="ECO:0000256" key="3">
    <source>
        <dbReference type="SAM" id="Phobius"/>
    </source>
</evidence>
<dbReference type="RefSeq" id="WP_245785094.1">
    <property type="nucleotide sequence ID" value="NZ_FONX01000002.1"/>
</dbReference>
<feature type="transmembrane region" description="Helical" evidence="3">
    <location>
        <begin position="159"/>
        <end position="177"/>
    </location>
</feature>
<protein>
    <recommendedName>
        <fullName evidence="1">diguanylate cyclase</fullName>
        <ecNumber evidence="1">2.7.7.65</ecNumber>
    </recommendedName>
</protein>
<dbReference type="InterPro" id="IPR050469">
    <property type="entry name" value="Diguanylate_Cyclase"/>
</dbReference>
<dbReference type="PANTHER" id="PTHR45138">
    <property type="entry name" value="REGULATORY COMPONENTS OF SENSORY TRANSDUCTION SYSTEM"/>
    <property type="match status" value="1"/>
</dbReference>
<dbReference type="InterPro" id="IPR029787">
    <property type="entry name" value="Nucleotide_cyclase"/>
</dbReference>
<dbReference type="NCBIfam" id="TIGR00254">
    <property type="entry name" value="GGDEF"/>
    <property type="match status" value="1"/>
</dbReference>
<keyword evidence="3" id="KW-0472">Membrane</keyword>
<dbReference type="GO" id="GO:0005886">
    <property type="term" value="C:plasma membrane"/>
    <property type="evidence" value="ECO:0007669"/>
    <property type="project" value="TreeGrafter"/>
</dbReference>
<proteinExistence type="predicted"/>
<dbReference type="PROSITE" id="PS50887">
    <property type="entry name" value="GGDEF"/>
    <property type="match status" value="1"/>
</dbReference>
<dbReference type="Gene3D" id="3.30.70.270">
    <property type="match status" value="1"/>
</dbReference>
<dbReference type="InterPro" id="IPR000160">
    <property type="entry name" value="GGDEF_dom"/>
</dbReference>
<dbReference type="SMART" id="SM00267">
    <property type="entry name" value="GGDEF"/>
    <property type="match status" value="1"/>
</dbReference>
<sequence>MPAPAAQAPARPTPRKVHWLVRMNRRNRSVFYAMLGLSIASHLWFTGASAVLWAVMAFQFFIYPQLAYWRALRSQDQRAAEMQNFNLDAVFGGLWSGLLGMPLWLSFALIIGNCINMVVFYDLKGLRLLALTTGGGIALAAGGWLAVAGTWPIDPSTHTVTGLFCIASLAVYFVAFAHDGYVRAMKQYRDNETLRLQFQELQSLQTRLRDQALRDPLTGLFNRRQLDAVLAPELERCRKAGTPLALLMIDIDHFKRINDTHGHPAGDAMLQALAQLLQSHVRPQDLACRHGGEEFVLLLADTPLPVALQRAEALREAFQGLLVRYGEVSMSATLSCGLAAFPEHASLPQTLTACADQALYAAKMQGRNRVAAHGAPEAWSAPG</sequence>
<evidence type="ECO:0000313" key="5">
    <source>
        <dbReference type="EMBL" id="SFE45988.1"/>
    </source>
</evidence>
<feature type="domain" description="GGDEF" evidence="4">
    <location>
        <begin position="242"/>
        <end position="375"/>
    </location>
</feature>
<dbReference type="FunFam" id="3.30.70.270:FF:000001">
    <property type="entry name" value="Diguanylate cyclase domain protein"/>
    <property type="match status" value="1"/>
</dbReference>
<dbReference type="EC" id="2.7.7.65" evidence="1"/>
<dbReference type="SUPFAM" id="SSF55073">
    <property type="entry name" value="Nucleotide cyclase"/>
    <property type="match status" value="1"/>
</dbReference>
<dbReference type="InterPro" id="IPR007894">
    <property type="entry name" value="MASE2"/>
</dbReference>
<name>A0A1I2AR00_9BURK</name>
<keyword evidence="3" id="KW-0812">Transmembrane</keyword>
<dbReference type="Pfam" id="PF05230">
    <property type="entry name" value="MASE2"/>
    <property type="match status" value="1"/>
</dbReference>
<dbReference type="InterPro" id="IPR043128">
    <property type="entry name" value="Rev_trsase/Diguanyl_cyclase"/>
</dbReference>